<dbReference type="PANTHER" id="PTHR13245">
    <property type="entry name" value="RRP15-LIKE PROTEIN"/>
    <property type="match status" value="1"/>
</dbReference>
<keyword evidence="3" id="KW-1133">Transmembrane helix</keyword>
<evidence type="ECO:0000256" key="1">
    <source>
        <dbReference type="ARBA" id="ARBA00007462"/>
    </source>
</evidence>
<feature type="compositionally biased region" description="Acidic residues" evidence="2">
    <location>
        <begin position="76"/>
        <end position="88"/>
    </location>
</feature>
<dbReference type="GO" id="GO:0000460">
    <property type="term" value="P:maturation of 5.8S rRNA"/>
    <property type="evidence" value="ECO:0007669"/>
    <property type="project" value="TreeGrafter"/>
</dbReference>
<feature type="compositionally biased region" description="Basic and acidic residues" evidence="2">
    <location>
        <begin position="28"/>
        <end position="42"/>
    </location>
</feature>
<feature type="compositionally biased region" description="Polar residues" evidence="2">
    <location>
        <begin position="1"/>
        <end position="12"/>
    </location>
</feature>
<evidence type="ECO:0000313" key="4">
    <source>
        <dbReference type="EMBL" id="KAJ1915643.1"/>
    </source>
</evidence>
<keyword evidence="5" id="KW-1185">Reference proteome</keyword>
<feature type="region of interest" description="Disordered" evidence="2">
    <location>
        <begin position="1"/>
        <end position="102"/>
    </location>
</feature>
<dbReference type="PANTHER" id="PTHR13245:SF14">
    <property type="entry name" value="RRP15-LIKE PROTEIN"/>
    <property type="match status" value="1"/>
</dbReference>
<keyword evidence="3" id="KW-0472">Membrane</keyword>
<gene>
    <name evidence="4" type="primary">RRP15</name>
    <name evidence="4" type="ORF">H4219_004213</name>
</gene>
<comment type="similarity">
    <text evidence="1">Belongs to the RRP15 family.</text>
</comment>
<dbReference type="InterPro" id="IPR012459">
    <property type="entry name" value="Rrp15"/>
</dbReference>
<proteinExistence type="inferred from homology"/>
<organism evidence="4 5">
    <name type="scientific">Mycoemilia scoparia</name>
    <dbReference type="NCBI Taxonomy" id="417184"/>
    <lineage>
        <taxon>Eukaryota</taxon>
        <taxon>Fungi</taxon>
        <taxon>Fungi incertae sedis</taxon>
        <taxon>Zoopagomycota</taxon>
        <taxon>Kickxellomycotina</taxon>
        <taxon>Kickxellomycetes</taxon>
        <taxon>Kickxellales</taxon>
        <taxon>Kickxellaceae</taxon>
        <taxon>Mycoemilia</taxon>
    </lineage>
</organism>
<name>A0A9W7ZSY3_9FUNG</name>
<dbReference type="EMBL" id="JANBPU010000137">
    <property type="protein sequence ID" value="KAJ1915643.1"/>
    <property type="molecule type" value="Genomic_DNA"/>
</dbReference>
<evidence type="ECO:0000313" key="5">
    <source>
        <dbReference type="Proteomes" id="UP001150538"/>
    </source>
</evidence>
<dbReference type="GO" id="GO:0000470">
    <property type="term" value="P:maturation of LSU-rRNA"/>
    <property type="evidence" value="ECO:0007669"/>
    <property type="project" value="TreeGrafter"/>
</dbReference>
<evidence type="ECO:0000256" key="3">
    <source>
        <dbReference type="SAM" id="Phobius"/>
    </source>
</evidence>
<dbReference type="GO" id="GO:0030687">
    <property type="term" value="C:preribosome, large subunit precursor"/>
    <property type="evidence" value="ECO:0007669"/>
    <property type="project" value="TreeGrafter"/>
</dbReference>
<comment type="caution">
    <text evidence="4">The sequence shown here is derived from an EMBL/GenBank/DDBJ whole genome shotgun (WGS) entry which is preliminary data.</text>
</comment>
<sequence length="210" mass="23464">MPKPTTGKSKGSLSLLVEKGSKNSVQKELSEKKDAGKKRLAEEECISGEEEEEEDDDDEEKDKSNSSDDDNKNENEEGDDDDDDDDDISSVLVKNKKTKKAKTATEEEFAGAMAAILGQSVKSLDKDAPIMAKNKSTEKKIEKEKIEYKARKAITTERKALLSKDRVIPDMRNFEYEKRLRKVATRGGKYLAIVLISVAAIFYIYIPSSC</sequence>
<feature type="compositionally biased region" description="Acidic residues" evidence="2">
    <location>
        <begin position="43"/>
        <end position="60"/>
    </location>
</feature>
<accession>A0A9W7ZSY3</accession>
<reference evidence="4" key="1">
    <citation type="submission" date="2022-07" db="EMBL/GenBank/DDBJ databases">
        <title>Phylogenomic reconstructions and comparative analyses of Kickxellomycotina fungi.</title>
        <authorList>
            <person name="Reynolds N.K."/>
            <person name="Stajich J.E."/>
            <person name="Barry K."/>
            <person name="Grigoriev I.V."/>
            <person name="Crous P."/>
            <person name="Smith M.E."/>
        </authorList>
    </citation>
    <scope>NUCLEOTIDE SEQUENCE</scope>
    <source>
        <strain evidence="4">NBRC 100468</strain>
    </source>
</reference>
<feature type="compositionally biased region" description="Basic and acidic residues" evidence="2">
    <location>
        <begin position="61"/>
        <end position="75"/>
    </location>
</feature>
<evidence type="ECO:0000256" key="2">
    <source>
        <dbReference type="SAM" id="MobiDB-lite"/>
    </source>
</evidence>
<dbReference type="Proteomes" id="UP001150538">
    <property type="component" value="Unassembled WGS sequence"/>
</dbReference>
<keyword evidence="3" id="KW-0812">Transmembrane</keyword>
<feature type="transmembrane region" description="Helical" evidence="3">
    <location>
        <begin position="188"/>
        <end position="206"/>
    </location>
</feature>
<dbReference type="AlphaFoldDB" id="A0A9W7ZSY3"/>
<protein>
    <submittedName>
        <fullName evidence="4">Pre-60S ribosomal particles component</fullName>
    </submittedName>
</protein>
<dbReference type="Pfam" id="PF07890">
    <property type="entry name" value="Rrp15p"/>
    <property type="match status" value="1"/>
</dbReference>
<dbReference type="OrthoDB" id="20949at2759"/>